<evidence type="ECO:0000256" key="1">
    <source>
        <dbReference type="SAM" id="SignalP"/>
    </source>
</evidence>
<feature type="signal peptide" evidence="1">
    <location>
        <begin position="1"/>
        <end position="17"/>
    </location>
</feature>
<dbReference type="STRING" id="563176.SAMN04488090_0238"/>
<evidence type="ECO:0000313" key="3">
    <source>
        <dbReference type="Proteomes" id="UP000198901"/>
    </source>
</evidence>
<organism evidence="2 3">
    <name type="scientific">Siphonobacter aquaeclarae</name>
    <dbReference type="NCBI Taxonomy" id="563176"/>
    <lineage>
        <taxon>Bacteria</taxon>
        <taxon>Pseudomonadati</taxon>
        <taxon>Bacteroidota</taxon>
        <taxon>Cytophagia</taxon>
        <taxon>Cytophagales</taxon>
        <taxon>Cytophagaceae</taxon>
        <taxon>Siphonobacter</taxon>
    </lineage>
</organism>
<proteinExistence type="predicted"/>
<accession>A0A1G9HXC3</accession>
<evidence type="ECO:0000313" key="2">
    <source>
        <dbReference type="EMBL" id="SDL17314.1"/>
    </source>
</evidence>
<keyword evidence="1" id="KW-0732">Signal</keyword>
<name>A0A1G9HXC3_9BACT</name>
<dbReference type="RefSeq" id="WP_093196675.1">
    <property type="nucleotide sequence ID" value="NZ_FNGS01000001.1"/>
</dbReference>
<sequence length="129" mass="14365">MKALVAIFLTCWTLAGSFLPGMGVDQSACLGELTRHFQEHRHTDASLSFLDFLRMHYGADSEHHKHPNHSHQNLPSSSHSIPVFPPVAQSWNLPPATASVLISRADFFRKADLYSFLSVFALINPPRGN</sequence>
<dbReference type="Proteomes" id="UP000198901">
    <property type="component" value="Unassembled WGS sequence"/>
</dbReference>
<dbReference type="AlphaFoldDB" id="A0A1G9HXC3"/>
<gene>
    <name evidence="2" type="ORF">SAMN04488090_0238</name>
</gene>
<protein>
    <submittedName>
        <fullName evidence="2">Uncharacterized protein</fullName>
    </submittedName>
</protein>
<feature type="chain" id="PRO_5011529489" evidence="1">
    <location>
        <begin position="18"/>
        <end position="129"/>
    </location>
</feature>
<keyword evidence="3" id="KW-1185">Reference proteome</keyword>
<dbReference type="OrthoDB" id="825489at2"/>
<dbReference type="EMBL" id="FNGS01000001">
    <property type="protein sequence ID" value="SDL17314.1"/>
    <property type="molecule type" value="Genomic_DNA"/>
</dbReference>
<reference evidence="2 3" key="1">
    <citation type="submission" date="2016-10" db="EMBL/GenBank/DDBJ databases">
        <authorList>
            <person name="de Groot N.N."/>
        </authorList>
    </citation>
    <scope>NUCLEOTIDE SEQUENCE [LARGE SCALE GENOMIC DNA]</scope>
    <source>
        <strain evidence="2 3">DSM 21668</strain>
    </source>
</reference>